<name>A0ABQ9INX8_9NEOP</name>
<accession>A0ABQ9INX8</accession>
<sequence>MGLLYDFSKFNSKDEQDICVYTCEPNRFCNRSRAGWDGVNCAPNEPLENRWFGSAWSRAFSTNTERSSVQLGTNCWQNPKDENHYKINLKEDPWRDIGRAMAGLAEECRNKIVCVLSSYRREKSKESKSKGTGKGASGVYKSKWVDFEALQFLEEGTRRGTD</sequence>
<dbReference type="InterPro" id="IPR006578">
    <property type="entry name" value="MADF-dom"/>
</dbReference>
<gene>
    <name evidence="2" type="ORF">PR048_003218</name>
</gene>
<evidence type="ECO:0000259" key="1">
    <source>
        <dbReference type="Pfam" id="PF10545"/>
    </source>
</evidence>
<proteinExistence type="predicted"/>
<evidence type="ECO:0000313" key="3">
    <source>
        <dbReference type="Proteomes" id="UP001159363"/>
    </source>
</evidence>
<dbReference type="EMBL" id="JARBHB010000001">
    <property type="protein sequence ID" value="KAJ8897865.1"/>
    <property type="molecule type" value="Genomic_DNA"/>
</dbReference>
<keyword evidence="3" id="KW-1185">Reference proteome</keyword>
<protein>
    <recommendedName>
        <fullName evidence="1">MADF domain-containing protein</fullName>
    </recommendedName>
</protein>
<evidence type="ECO:0000313" key="2">
    <source>
        <dbReference type="EMBL" id="KAJ8897865.1"/>
    </source>
</evidence>
<dbReference type="Pfam" id="PF10545">
    <property type="entry name" value="MADF_DNA_bdg"/>
    <property type="match status" value="1"/>
</dbReference>
<comment type="caution">
    <text evidence="2">The sequence shown here is derived from an EMBL/GenBank/DDBJ whole genome shotgun (WGS) entry which is preliminary data.</text>
</comment>
<dbReference type="Proteomes" id="UP001159363">
    <property type="component" value="Chromosome 1"/>
</dbReference>
<reference evidence="2 3" key="1">
    <citation type="submission" date="2023-02" db="EMBL/GenBank/DDBJ databases">
        <title>LHISI_Scaffold_Assembly.</title>
        <authorList>
            <person name="Stuart O.P."/>
            <person name="Cleave R."/>
            <person name="Magrath M.J.L."/>
            <person name="Mikheyev A.S."/>
        </authorList>
    </citation>
    <scope>NUCLEOTIDE SEQUENCE [LARGE SCALE GENOMIC DNA]</scope>
    <source>
        <strain evidence="2">Daus_M_001</strain>
        <tissue evidence="2">Leg muscle</tissue>
    </source>
</reference>
<feature type="domain" description="MADF" evidence="1">
    <location>
        <begin position="78"/>
        <end position="153"/>
    </location>
</feature>
<organism evidence="2 3">
    <name type="scientific">Dryococelus australis</name>
    <dbReference type="NCBI Taxonomy" id="614101"/>
    <lineage>
        <taxon>Eukaryota</taxon>
        <taxon>Metazoa</taxon>
        <taxon>Ecdysozoa</taxon>
        <taxon>Arthropoda</taxon>
        <taxon>Hexapoda</taxon>
        <taxon>Insecta</taxon>
        <taxon>Pterygota</taxon>
        <taxon>Neoptera</taxon>
        <taxon>Polyneoptera</taxon>
        <taxon>Phasmatodea</taxon>
        <taxon>Verophasmatodea</taxon>
        <taxon>Anareolatae</taxon>
        <taxon>Phasmatidae</taxon>
        <taxon>Eurycanthinae</taxon>
        <taxon>Dryococelus</taxon>
    </lineage>
</organism>